<reference evidence="1" key="2">
    <citation type="journal article" date="2008" name="Genome Biol.">
        <title>Improved genome assembly and evidence-based global gene model set for the chordate Ciona intestinalis: new insight into intron and operon populations.</title>
        <authorList>
            <person name="Satou Y."/>
            <person name="Mineta K."/>
            <person name="Ogasawara M."/>
            <person name="Sasakura Y."/>
            <person name="Shoguchi E."/>
            <person name="Ueno K."/>
            <person name="Yamada L."/>
            <person name="Matsumoto J."/>
            <person name="Wasserscheid J."/>
            <person name="Dewar K."/>
            <person name="Wiley G.B."/>
            <person name="Macmil S.L."/>
            <person name="Roe B.A."/>
            <person name="Zeller R.W."/>
            <person name="Hastings K.E."/>
            <person name="Lemaire P."/>
            <person name="Lindquist E."/>
            <person name="Endo T."/>
            <person name="Hotta K."/>
            <person name="Inaba K."/>
        </authorList>
    </citation>
    <scope>NUCLEOTIDE SEQUENCE [LARGE SCALE GENOMIC DNA]</scope>
    <source>
        <strain evidence="1">wild type</strain>
    </source>
</reference>
<proteinExistence type="predicted"/>
<dbReference type="EMBL" id="EAAA01002071">
    <property type="status" value="NOT_ANNOTATED_CDS"/>
    <property type="molecule type" value="Genomic_DNA"/>
</dbReference>
<dbReference type="InParanoid" id="H2Y1M5"/>
<dbReference type="AlphaFoldDB" id="H2Y1M5"/>
<reference evidence="1" key="4">
    <citation type="submission" date="2025-09" db="UniProtKB">
        <authorList>
            <consortium name="Ensembl"/>
        </authorList>
    </citation>
    <scope>IDENTIFICATION</scope>
</reference>
<evidence type="ECO:0000313" key="1">
    <source>
        <dbReference type="Ensembl" id="ENSCINP00000035809.1"/>
    </source>
</evidence>
<sequence length="31" mass="3852">MIELCDIYMRLVLRYNLQKVHRQMFKGTHLT</sequence>
<organism evidence="1 2">
    <name type="scientific">Ciona intestinalis</name>
    <name type="common">Transparent sea squirt</name>
    <name type="synonym">Ascidia intestinalis</name>
    <dbReference type="NCBI Taxonomy" id="7719"/>
    <lineage>
        <taxon>Eukaryota</taxon>
        <taxon>Metazoa</taxon>
        <taxon>Chordata</taxon>
        <taxon>Tunicata</taxon>
        <taxon>Ascidiacea</taxon>
        <taxon>Phlebobranchia</taxon>
        <taxon>Cionidae</taxon>
        <taxon>Ciona</taxon>
    </lineage>
</organism>
<name>H2Y1M5_CIOIN</name>
<dbReference type="Ensembl" id="ENSCINT00000030984.1">
    <property type="protein sequence ID" value="ENSCINP00000035809.1"/>
    <property type="gene ID" value="ENSCING00000018537.1"/>
</dbReference>
<reference evidence="1" key="3">
    <citation type="submission" date="2025-08" db="UniProtKB">
        <authorList>
            <consortium name="Ensembl"/>
        </authorList>
    </citation>
    <scope>IDENTIFICATION</scope>
</reference>
<accession>H2Y1M5</accession>
<reference evidence="2" key="1">
    <citation type="journal article" date="2002" name="Science">
        <title>The draft genome of Ciona intestinalis: insights into chordate and vertebrate origins.</title>
        <authorList>
            <person name="Dehal P."/>
            <person name="Satou Y."/>
            <person name="Campbell R.K."/>
            <person name="Chapman J."/>
            <person name="Degnan B."/>
            <person name="De Tomaso A."/>
            <person name="Davidson B."/>
            <person name="Di Gregorio A."/>
            <person name="Gelpke M."/>
            <person name="Goodstein D.M."/>
            <person name="Harafuji N."/>
            <person name="Hastings K.E."/>
            <person name="Ho I."/>
            <person name="Hotta K."/>
            <person name="Huang W."/>
            <person name="Kawashima T."/>
            <person name="Lemaire P."/>
            <person name="Martinez D."/>
            <person name="Meinertzhagen I.A."/>
            <person name="Necula S."/>
            <person name="Nonaka M."/>
            <person name="Putnam N."/>
            <person name="Rash S."/>
            <person name="Saiga H."/>
            <person name="Satake M."/>
            <person name="Terry A."/>
            <person name="Yamada L."/>
            <person name="Wang H.G."/>
            <person name="Awazu S."/>
            <person name="Azumi K."/>
            <person name="Boore J."/>
            <person name="Branno M."/>
            <person name="Chin-Bow S."/>
            <person name="DeSantis R."/>
            <person name="Doyle S."/>
            <person name="Francino P."/>
            <person name="Keys D.N."/>
            <person name="Haga S."/>
            <person name="Hayashi H."/>
            <person name="Hino K."/>
            <person name="Imai K.S."/>
            <person name="Inaba K."/>
            <person name="Kano S."/>
            <person name="Kobayashi K."/>
            <person name="Kobayashi M."/>
            <person name="Lee B.I."/>
            <person name="Makabe K.W."/>
            <person name="Manohar C."/>
            <person name="Matassi G."/>
            <person name="Medina M."/>
            <person name="Mochizuki Y."/>
            <person name="Mount S."/>
            <person name="Morishita T."/>
            <person name="Miura S."/>
            <person name="Nakayama A."/>
            <person name="Nishizaka S."/>
            <person name="Nomoto H."/>
            <person name="Ohta F."/>
            <person name="Oishi K."/>
            <person name="Rigoutsos I."/>
            <person name="Sano M."/>
            <person name="Sasaki A."/>
            <person name="Sasakura Y."/>
            <person name="Shoguchi E."/>
            <person name="Shin-i T."/>
            <person name="Spagnuolo A."/>
            <person name="Stainier D."/>
            <person name="Suzuki M.M."/>
            <person name="Tassy O."/>
            <person name="Takatori N."/>
            <person name="Tokuoka M."/>
            <person name="Yagi K."/>
            <person name="Yoshizaki F."/>
            <person name="Wada S."/>
            <person name="Zhang C."/>
            <person name="Hyatt P.D."/>
            <person name="Larimer F."/>
            <person name="Detter C."/>
            <person name="Doggett N."/>
            <person name="Glavina T."/>
            <person name="Hawkins T."/>
            <person name="Richardson P."/>
            <person name="Lucas S."/>
            <person name="Kohara Y."/>
            <person name="Levine M."/>
            <person name="Satoh N."/>
            <person name="Rokhsar D.S."/>
        </authorList>
    </citation>
    <scope>NUCLEOTIDE SEQUENCE [LARGE SCALE GENOMIC DNA]</scope>
</reference>
<evidence type="ECO:0000313" key="2">
    <source>
        <dbReference type="Proteomes" id="UP000008144"/>
    </source>
</evidence>
<dbReference type="Proteomes" id="UP000008144">
    <property type="component" value="Chromosome 5"/>
</dbReference>
<keyword evidence="2" id="KW-1185">Reference proteome</keyword>
<dbReference type="HOGENOM" id="CLU_3399281_0_0_1"/>
<protein>
    <submittedName>
        <fullName evidence="1">Uncharacterized protein</fullName>
    </submittedName>
</protein>